<sequence>MRIYNHTIGFTNLLCFVSYIFVSITIITGQTCYNTGNFTADSKYGKNRNLLLSSLACNVSVNGGYHTAIVGQDPDKVYGLALCRGDNPPESCASCVNFTIHDMLTKCPNQKEAISWAGMDFPCVVHYSNRSIFGQVELKPMESNYNVNKVTSNMTLFDQIWWSLMERTLVKASSGTSKLKYATEEVNLTRSETMYALMQCTPDISRSECVFCLRQQMGYLQSCCYGRRGSYVVGPSCILRWELYPFYSSPVAAASPSPLSAPSPPSSTNATIRKDKGGIASGTVIIIVVSTIVFIMALAALIACVFLRRRKTKQEIKNKQERKDGNEIDNAESLQFDFGTISDATNGFSDDNKLGKGGFGTVYKGKLPQGQEIAVKRLSKNSVQGELEFKNEVLLVARLQHRNLVRLLGFSFEGTERLLIYEFVPNSSLDNFIFDPIKRLRLDWETRYKIIGGIARGILYLHEDSRLRIIHRDLKASNILLDGDMNPKISDFGMARLFDIDQSQGDTSRIVGTFGYMAPEYVTRGHFSVKSDVFSFGVLVLEIVSGQKNNCFRNEEEAEDLLTYAWKHWNEGTGLNLIDPILRAGSSSEIVRCIHIGLLCVQENEAIRPTMASVVLMLNSSSLSLPLPTRPAFFMHTGTVQQNLESTASDQSKISSAQFSVDEASITEIVPR</sequence>
<evidence type="ECO:0000313" key="2">
    <source>
        <dbReference type="Proteomes" id="UP001164539"/>
    </source>
</evidence>
<organism evidence="1 2">
    <name type="scientific">Melia azedarach</name>
    <name type="common">Chinaberry tree</name>
    <dbReference type="NCBI Taxonomy" id="155640"/>
    <lineage>
        <taxon>Eukaryota</taxon>
        <taxon>Viridiplantae</taxon>
        <taxon>Streptophyta</taxon>
        <taxon>Embryophyta</taxon>
        <taxon>Tracheophyta</taxon>
        <taxon>Spermatophyta</taxon>
        <taxon>Magnoliopsida</taxon>
        <taxon>eudicotyledons</taxon>
        <taxon>Gunneridae</taxon>
        <taxon>Pentapetalae</taxon>
        <taxon>rosids</taxon>
        <taxon>malvids</taxon>
        <taxon>Sapindales</taxon>
        <taxon>Meliaceae</taxon>
        <taxon>Melia</taxon>
    </lineage>
</organism>
<dbReference type="EMBL" id="CM051406">
    <property type="protein sequence ID" value="KAJ4703247.1"/>
    <property type="molecule type" value="Genomic_DNA"/>
</dbReference>
<comment type="caution">
    <text evidence="1">The sequence shown here is derived from an EMBL/GenBank/DDBJ whole genome shotgun (WGS) entry which is preliminary data.</text>
</comment>
<dbReference type="Proteomes" id="UP001164539">
    <property type="component" value="Chromosome 13"/>
</dbReference>
<name>A0ACC1WW72_MELAZ</name>
<gene>
    <name evidence="1" type="ORF">OWV82_023176</name>
</gene>
<evidence type="ECO:0000313" key="1">
    <source>
        <dbReference type="EMBL" id="KAJ4703247.1"/>
    </source>
</evidence>
<proteinExistence type="predicted"/>
<accession>A0ACC1WW72</accession>
<protein>
    <submittedName>
        <fullName evidence="1">Cysteine-rich receptor-like protein kinase</fullName>
    </submittedName>
</protein>
<reference evidence="1 2" key="1">
    <citation type="journal article" date="2023" name="Science">
        <title>Complex scaffold remodeling in plant triterpene biosynthesis.</title>
        <authorList>
            <person name="De La Pena R."/>
            <person name="Hodgson H."/>
            <person name="Liu J.C."/>
            <person name="Stephenson M.J."/>
            <person name="Martin A.C."/>
            <person name="Owen C."/>
            <person name="Harkess A."/>
            <person name="Leebens-Mack J."/>
            <person name="Jimenez L.E."/>
            <person name="Osbourn A."/>
            <person name="Sattely E.S."/>
        </authorList>
    </citation>
    <scope>NUCLEOTIDE SEQUENCE [LARGE SCALE GENOMIC DNA]</scope>
    <source>
        <strain evidence="2">cv. JPN11</strain>
        <tissue evidence="1">Leaf</tissue>
    </source>
</reference>
<keyword evidence="2" id="KW-1185">Reference proteome</keyword>